<sequence length="58" mass="6738">MEDVIFAAVVGFGLGVGVSHCIRAVQEGSRQIKAWRMRRKLIRHIRELEDRAMRNFKV</sequence>
<reference evidence="1" key="1">
    <citation type="submission" date="2021-04" db="EMBL/GenBank/DDBJ databases">
        <title>Pseudaminobacter soli sp. nov., isolated from paddy soil contaminated by heavy metals.</title>
        <authorList>
            <person name="Zhang K."/>
        </authorList>
    </citation>
    <scope>NUCLEOTIDE SEQUENCE</scope>
    <source>
        <strain evidence="1">19-2017</strain>
    </source>
</reference>
<evidence type="ECO:0000313" key="2">
    <source>
        <dbReference type="Proteomes" id="UP000680348"/>
    </source>
</evidence>
<dbReference type="RefSeq" id="WP_188254338.1">
    <property type="nucleotide sequence ID" value="NZ_JABVCF010000004.1"/>
</dbReference>
<protein>
    <submittedName>
        <fullName evidence="1">Uncharacterized protein</fullName>
    </submittedName>
</protein>
<dbReference type="EMBL" id="JAGWCR010000004">
    <property type="protein sequence ID" value="MBS3648774.1"/>
    <property type="molecule type" value="Genomic_DNA"/>
</dbReference>
<organism evidence="1 2">
    <name type="scientific">Pseudaminobacter soli</name>
    <name type="common">ex Zhang et al. 2022</name>
    <dbReference type="NCBI Taxonomy" id="2831468"/>
    <lineage>
        <taxon>Bacteria</taxon>
        <taxon>Pseudomonadati</taxon>
        <taxon>Pseudomonadota</taxon>
        <taxon>Alphaproteobacteria</taxon>
        <taxon>Hyphomicrobiales</taxon>
        <taxon>Phyllobacteriaceae</taxon>
        <taxon>Pseudaminobacter</taxon>
    </lineage>
</organism>
<proteinExistence type="predicted"/>
<comment type="caution">
    <text evidence="1">The sequence shown here is derived from an EMBL/GenBank/DDBJ whole genome shotgun (WGS) entry which is preliminary data.</text>
</comment>
<evidence type="ECO:0000313" key="1">
    <source>
        <dbReference type="EMBL" id="MBS3648774.1"/>
    </source>
</evidence>
<dbReference type="AlphaFoldDB" id="A0A942DW94"/>
<name>A0A942DW94_9HYPH</name>
<keyword evidence="2" id="KW-1185">Reference proteome</keyword>
<accession>A0A942DW94</accession>
<gene>
    <name evidence="1" type="ORF">KEU06_09170</name>
</gene>
<dbReference type="Proteomes" id="UP000680348">
    <property type="component" value="Unassembled WGS sequence"/>
</dbReference>